<feature type="transmembrane region" description="Helical" evidence="1">
    <location>
        <begin position="46"/>
        <end position="64"/>
    </location>
</feature>
<dbReference type="AlphaFoldDB" id="A0A0F9CGK7"/>
<dbReference type="EMBL" id="LAZR01033317">
    <property type="protein sequence ID" value="KKL48448.1"/>
    <property type="molecule type" value="Genomic_DNA"/>
</dbReference>
<name>A0A0F9CGK7_9ZZZZ</name>
<reference evidence="2" key="1">
    <citation type="journal article" date="2015" name="Nature">
        <title>Complex archaea that bridge the gap between prokaryotes and eukaryotes.</title>
        <authorList>
            <person name="Spang A."/>
            <person name="Saw J.H."/>
            <person name="Jorgensen S.L."/>
            <person name="Zaremba-Niedzwiedzka K."/>
            <person name="Martijn J."/>
            <person name="Lind A.E."/>
            <person name="van Eijk R."/>
            <person name="Schleper C."/>
            <person name="Guy L."/>
            <person name="Ettema T.J."/>
        </authorList>
    </citation>
    <scope>NUCLEOTIDE SEQUENCE</scope>
</reference>
<evidence type="ECO:0000313" key="2">
    <source>
        <dbReference type="EMBL" id="KKL48448.1"/>
    </source>
</evidence>
<evidence type="ECO:0000256" key="1">
    <source>
        <dbReference type="SAM" id="Phobius"/>
    </source>
</evidence>
<keyword evidence="1" id="KW-0472">Membrane</keyword>
<organism evidence="2">
    <name type="scientific">marine sediment metagenome</name>
    <dbReference type="NCBI Taxonomy" id="412755"/>
    <lineage>
        <taxon>unclassified sequences</taxon>
        <taxon>metagenomes</taxon>
        <taxon>ecological metagenomes</taxon>
    </lineage>
</organism>
<proteinExistence type="predicted"/>
<accession>A0A0F9CGK7</accession>
<sequence length="68" mass="7990">FVQNAAYVYVFLASLIFFRLLFHYARWVWPLVEYRSPRNAALKHRVTLGIITLGIVTTLIYDLVKAIF</sequence>
<keyword evidence="1" id="KW-1133">Transmembrane helix</keyword>
<keyword evidence="1" id="KW-0812">Transmembrane</keyword>
<comment type="caution">
    <text evidence="2">The sequence shown here is derived from an EMBL/GenBank/DDBJ whole genome shotgun (WGS) entry which is preliminary data.</text>
</comment>
<gene>
    <name evidence="2" type="ORF">LCGC14_2325400</name>
</gene>
<protein>
    <submittedName>
        <fullName evidence="2">Uncharacterized protein</fullName>
    </submittedName>
</protein>
<feature type="non-terminal residue" evidence="2">
    <location>
        <position position="1"/>
    </location>
</feature>
<feature type="transmembrane region" description="Helical" evidence="1">
    <location>
        <begin position="6"/>
        <end position="25"/>
    </location>
</feature>